<evidence type="ECO:0000313" key="1">
    <source>
        <dbReference type="EMBL" id="PHQ39213.1"/>
    </source>
</evidence>
<comment type="caution">
    <text evidence="1">The sequence shown here is derived from an EMBL/GenBank/DDBJ whole genome shotgun (WGS) entry which is preliminary data.</text>
</comment>
<dbReference type="EMBL" id="NHOA01000043">
    <property type="protein sequence ID" value="PHQ39213.1"/>
    <property type="molecule type" value="Genomic_DNA"/>
</dbReference>
<name>A0A2G1WJQ5_9EURY</name>
<keyword evidence="2" id="KW-1185">Reference proteome</keyword>
<dbReference type="OrthoDB" id="268322at2157"/>
<proteinExistence type="predicted"/>
<sequence length="66" mass="7096">MPDPSSLRDSTQIVLPRRALDGLRGGICDRFTVTVVEGDDHYRIIGSPVEIKAASDFLARNGVAVA</sequence>
<dbReference type="RefSeq" id="WP_099254944.1">
    <property type="nucleotide sequence ID" value="NZ_NHOA01000043.1"/>
</dbReference>
<gene>
    <name evidence="1" type="ORF">DJ69_06855</name>
</gene>
<reference evidence="1 2" key="1">
    <citation type="journal article" date="2014" name="Front. Microbiol.">
        <title>Population and genomic analysis of the genus Halorubrum.</title>
        <authorList>
            <person name="Fullmer M.S."/>
            <person name="Soucy S.M."/>
            <person name="Swithers K.S."/>
            <person name="Makkay A.M."/>
            <person name="Wheeler R."/>
            <person name="Ventosa A."/>
            <person name="Gogarten J.P."/>
            <person name="Papke R.T."/>
        </authorList>
    </citation>
    <scope>NUCLEOTIDE SEQUENCE [LARGE SCALE GENOMIC DNA]</scope>
    <source>
        <strain evidence="1 2">C49</strain>
    </source>
</reference>
<dbReference type="InterPro" id="IPR056231">
    <property type="entry name" value="VNG_1110C-like"/>
</dbReference>
<organism evidence="1 2">
    <name type="scientific">Halorubrum persicum</name>
    <dbReference type="NCBI Taxonomy" id="1383844"/>
    <lineage>
        <taxon>Archaea</taxon>
        <taxon>Methanobacteriati</taxon>
        <taxon>Methanobacteriota</taxon>
        <taxon>Stenosarchaea group</taxon>
        <taxon>Halobacteria</taxon>
        <taxon>Halobacteriales</taxon>
        <taxon>Haloferacaceae</taxon>
        <taxon>Halorubrum</taxon>
    </lineage>
</organism>
<dbReference type="Pfam" id="PF24397">
    <property type="entry name" value="VNG_1110C"/>
    <property type="match status" value="1"/>
</dbReference>
<accession>A0A2G1WJQ5</accession>
<evidence type="ECO:0000313" key="2">
    <source>
        <dbReference type="Proteomes" id="UP000222824"/>
    </source>
</evidence>
<dbReference type="AlphaFoldDB" id="A0A2G1WJQ5"/>
<dbReference type="Proteomes" id="UP000222824">
    <property type="component" value="Unassembled WGS sequence"/>
</dbReference>
<protein>
    <submittedName>
        <fullName evidence="1">Uncharacterized protein</fullName>
    </submittedName>
</protein>